<evidence type="ECO:0000313" key="3">
    <source>
        <dbReference type="EMBL" id="KPC58970.1"/>
    </source>
</evidence>
<dbReference type="AlphaFoldDB" id="A0A0N0GVI7"/>
<evidence type="ECO:0000313" key="4">
    <source>
        <dbReference type="Proteomes" id="UP000037982"/>
    </source>
</evidence>
<evidence type="ECO:0000256" key="2">
    <source>
        <dbReference type="SAM" id="Phobius"/>
    </source>
</evidence>
<evidence type="ECO:0000256" key="1">
    <source>
        <dbReference type="SAM" id="MobiDB-lite"/>
    </source>
</evidence>
<proteinExistence type="predicted"/>
<keyword evidence="4" id="KW-1185">Reference proteome</keyword>
<feature type="transmembrane region" description="Helical" evidence="2">
    <location>
        <begin position="42"/>
        <end position="62"/>
    </location>
</feature>
<organism evidence="3 4">
    <name type="scientific">Streptomyces chattanoogensis</name>
    <dbReference type="NCBI Taxonomy" id="66876"/>
    <lineage>
        <taxon>Bacteria</taxon>
        <taxon>Bacillati</taxon>
        <taxon>Actinomycetota</taxon>
        <taxon>Actinomycetes</taxon>
        <taxon>Kitasatosporales</taxon>
        <taxon>Streptomycetaceae</taxon>
        <taxon>Streptomyces</taxon>
    </lineage>
</organism>
<gene>
    <name evidence="3" type="ORF">ADL29_38070</name>
</gene>
<keyword evidence="2" id="KW-1133">Transmembrane helix</keyword>
<dbReference type="PATRIC" id="fig|66876.3.peg.8365"/>
<sequence>MDERDRKELREWIEEWRYWLGGAVILSAIWGVQCFRRGEQRFYWPLTPLAVWAAVLIAVAVWPRGGEPDDSWPGPVRGVRARPLPRQMNSR</sequence>
<dbReference type="Proteomes" id="UP000037982">
    <property type="component" value="Unassembled WGS sequence"/>
</dbReference>
<keyword evidence="2" id="KW-0812">Transmembrane</keyword>
<dbReference type="EMBL" id="LGKG01000196">
    <property type="protein sequence ID" value="KPC58970.1"/>
    <property type="molecule type" value="Genomic_DNA"/>
</dbReference>
<reference evidence="4" key="1">
    <citation type="submission" date="2015-07" db="EMBL/GenBank/DDBJ databases">
        <authorList>
            <person name="Ju K.-S."/>
            <person name="Doroghazi J.R."/>
            <person name="Metcalf W.W."/>
        </authorList>
    </citation>
    <scope>NUCLEOTIDE SEQUENCE [LARGE SCALE GENOMIC DNA]</scope>
    <source>
        <strain evidence="4">NRRL ISP-5002</strain>
    </source>
</reference>
<comment type="caution">
    <text evidence="3">The sequence shown here is derived from an EMBL/GenBank/DDBJ whole genome shotgun (WGS) entry which is preliminary data.</text>
</comment>
<keyword evidence="2" id="KW-0472">Membrane</keyword>
<name>A0A0N0GVI7_9ACTN</name>
<dbReference type="RefSeq" id="WP_053928006.1">
    <property type="nucleotide sequence ID" value="NZ_LGKG01000196.1"/>
</dbReference>
<protein>
    <submittedName>
        <fullName evidence="3">Uncharacterized protein</fullName>
    </submittedName>
</protein>
<feature type="region of interest" description="Disordered" evidence="1">
    <location>
        <begin position="72"/>
        <end position="91"/>
    </location>
</feature>
<accession>A0A0N0GVI7</accession>